<accession>A0A0B1RYM3</accession>
<proteinExistence type="predicted"/>
<keyword evidence="2" id="KW-1185">Reference proteome</keyword>
<dbReference type="Proteomes" id="UP000053660">
    <property type="component" value="Unassembled WGS sequence"/>
</dbReference>
<dbReference type="EMBL" id="KN611870">
    <property type="protein sequence ID" value="KHJ76322.1"/>
    <property type="molecule type" value="Genomic_DNA"/>
</dbReference>
<evidence type="ECO:0000313" key="2">
    <source>
        <dbReference type="Proteomes" id="UP000053660"/>
    </source>
</evidence>
<sequence length="44" mass="5109">MSRYDNVPSSGSLARVHRDRVVPRPLSTALTFYDENKRNKLFLT</sequence>
<organism evidence="1 2">
    <name type="scientific">Oesophagostomum dentatum</name>
    <name type="common">Nodular worm</name>
    <dbReference type="NCBI Taxonomy" id="61180"/>
    <lineage>
        <taxon>Eukaryota</taxon>
        <taxon>Metazoa</taxon>
        <taxon>Ecdysozoa</taxon>
        <taxon>Nematoda</taxon>
        <taxon>Chromadorea</taxon>
        <taxon>Rhabditida</taxon>
        <taxon>Rhabditina</taxon>
        <taxon>Rhabditomorpha</taxon>
        <taxon>Strongyloidea</taxon>
        <taxon>Strongylidae</taxon>
        <taxon>Oesophagostomum</taxon>
    </lineage>
</organism>
<name>A0A0B1RYM3_OESDE</name>
<evidence type="ECO:0000313" key="1">
    <source>
        <dbReference type="EMBL" id="KHJ76322.1"/>
    </source>
</evidence>
<protein>
    <submittedName>
        <fullName evidence="1">Uncharacterized protein</fullName>
    </submittedName>
</protein>
<dbReference type="AlphaFoldDB" id="A0A0B1RYM3"/>
<gene>
    <name evidence="1" type="ORF">OESDEN_24058</name>
</gene>
<reference evidence="1 2" key="1">
    <citation type="submission" date="2014-03" db="EMBL/GenBank/DDBJ databases">
        <title>Draft genome of the hookworm Oesophagostomum dentatum.</title>
        <authorList>
            <person name="Mitreva M."/>
        </authorList>
    </citation>
    <scope>NUCLEOTIDE SEQUENCE [LARGE SCALE GENOMIC DNA]</scope>
    <source>
        <strain evidence="1 2">OD-Hann</strain>
    </source>
</reference>